<keyword evidence="9" id="KW-1185">Reference proteome</keyword>
<dbReference type="EMBL" id="CP001857">
    <property type="protein sequence ID" value="ADB58336.1"/>
    <property type="molecule type" value="Genomic_DNA"/>
</dbReference>
<dbReference type="Proteomes" id="UP000001901">
    <property type="component" value="Chromosome"/>
</dbReference>
<dbReference type="InterPro" id="IPR006638">
    <property type="entry name" value="Elp3/MiaA/NifB-like_rSAM"/>
</dbReference>
<dbReference type="eggNOG" id="arCOG00952">
    <property type="taxonomic scope" value="Archaea"/>
</dbReference>
<dbReference type="SFLD" id="SFLDG01067">
    <property type="entry name" value="SPASM/twitch_domain_containing"/>
    <property type="match status" value="1"/>
</dbReference>
<dbReference type="PaxDb" id="572546-Arcpr_1285"/>
<dbReference type="GO" id="GO:0051539">
    <property type="term" value="F:4 iron, 4 sulfur cluster binding"/>
    <property type="evidence" value="ECO:0007669"/>
    <property type="project" value="UniProtKB-KW"/>
</dbReference>
<dbReference type="RefSeq" id="WP_012940672.1">
    <property type="nucleotide sequence ID" value="NC_013741.1"/>
</dbReference>
<dbReference type="OrthoDB" id="371936at2157"/>
<dbReference type="CDD" id="cd01335">
    <property type="entry name" value="Radical_SAM"/>
    <property type="match status" value="1"/>
</dbReference>
<dbReference type="KEGG" id="apo:Arcpr_1285"/>
<evidence type="ECO:0000256" key="1">
    <source>
        <dbReference type="ARBA" id="ARBA00001966"/>
    </source>
</evidence>
<gene>
    <name evidence="8" type="ordered locus">Arcpr_1285</name>
</gene>
<evidence type="ECO:0000256" key="3">
    <source>
        <dbReference type="ARBA" id="ARBA00022691"/>
    </source>
</evidence>
<dbReference type="SFLD" id="SFLDG01094">
    <property type="entry name" value="Uncharacterised_Radical_SAM_Su"/>
    <property type="match status" value="1"/>
</dbReference>
<keyword evidence="4" id="KW-0479">Metal-binding</keyword>
<reference evidence="8 9" key="1">
    <citation type="journal article" date="2010" name="Stand. Genomic Sci.">
        <title>Complete genome sequence of Archaeoglobus profundus type strain (AV18).</title>
        <authorList>
            <person name="von Jan M."/>
            <person name="Lapidus A."/>
            <person name="Del Rio T.G."/>
            <person name="Copeland A."/>
            <person name="Tice H."/>
            <person name="Cheng J.F."/>
            <person name="Lucas S."/>
            <person name="Chen F."/>
            <person name="Nolan M."/>
            <person name="Goodwin L."/>
            <person name="Han C."/>
            <person name="Pitluck S."/>
            <person name="Liolios K."/>
            <person name="Ivanova N."/>
            <person name="Mavromatis K."/>
            <person name="Ovchinnikova G."/>
            <person name="Chertkov O."/>
            <person name="Pati A."/>
            <person name="Chen A."/>
            <person name="Palaniappan K."/>
            <person name="Land M."/>
            <person name="Hauser L."/>
            <person name="Chang Y.J."/>
            <person name="Jeffries C.D."/>
            <person name="Saunders E."/>
            <person name="Brettin T."/>
            <person name="Detter J.C."/>
            <person name="Chain P."/>
            <person name="Eichinger K."/>
            <person name="Huber H."/>
            <person name="Spring S."/>
            <person name="Rohde M."/>
            <person name="Goker M."/>
            <person name="Wirth R."/>
            <person name="Woyke T."/>
            <person name="Bristow J."/>
            <person name="Eisen J.A."/>
            <person name="Markowitz V."/>
            <person name="Hugenholtz P."/>
            <person name="Kyrpides N.C."/>
            <person name="Klenk H.P."/>
        </authorList>
    </citation>
    <scope>NUCLEOTIDE SEQUENCE [LARGE SCALE GENOMIC DNA]</scope>
    <source>
        <strain evidence="9">DSM 5631 / JCM 9629 / NBRC 100127 / Av18</strain>
    </source>
</reference>
<dbReference type="NCBIfam" id="TIGR02495">
    <property type="entry name" value="NrdG2"/>
    <property type="match status" value="1"/>
</dbReference>
<dbReference type="Gene3D" id="3.20.20.70">
    <property type="entry name" value="Aldolase class I"/>
    <property type="match status" value="1"/>
</dbReference>
<dbReference type="InterPro" id="IPR012840">
    <property type="entry name" value="NrdG2"/>
</dbReference>
<evidence type="ECO:0000313" key="9">
    <source>
        <dbReference type="Proteomes" id="UP000001901"/>
    </source>
</evidence>
<dbReference type="SMART" id="SM00729">
    <property type="entry name" value="Elp3"/>
    <property type="match status" value="1"/>
</dbReference>
<keyword evidence="5" id="KW-0408">Iron</keyword>
<accession>D2RDZ2</accession>
<dbReference type="InterPro" id="IPR034457">
    <property type="entry name" value="Organic_radical-activating"/>
</dbReference>
<proteinExistence type="predicted"/>
<dbReference type="Pfam" id="PF04055">
    <property type="entry name" value="Radical_SAM"/>
    <property type="match status" value="1"/>
</dbReference>
<evidence type="ECO:0000256" key="2">
    <source>
        <dbReference type="ARBA" id="ARBA00022485"/>
    </source>
</evidence>
<evidence type="ECO:0000256" key="6">
    <source>
        <dbReference type="ARBA" id="ARBA00023014"/>
    </source>
</evidence>
<organism evidence="8 9">
    <name type="scientific">Archaeoglobus profundus (strain DSM 5631 / JCM 9629 / NBRC 100127 / Av18)</name>
    <dbReference type="NCBI Taxonomy" id="572546"/>
    <lineage>
        <taxon>Archaea</taxon>
        <taxon>Methanobacteriati</taxon>
        <taxon>Methanobacteriota</taxon>
        <taxon>Archaeoglobi</taxon>
        <taxon>Archaeoglobales</taxon>
        <taxon>Archaeoglobaceae</taxon>
        <taxon>Archaeoglobus</taxon>
    </lineage>
</organism>
<dbReference type="PANTHER" id="PTHR30352:SF5">
    <property type="entry name" value="PYRUVATE FORMATE-LYASE 1-ACTIVATING ENZYME"/>
    <property type="match status" value="1"/>
</dbReference>
<name>D2RDZ2_ARCPA</name>
<evidence type="ECO:0000259" key="7">
    <source>
        <dbReference type="PROSITE" id="PS51918"/>
    </source>
</evidence>
<dbReference type="GeneID" id="8739972"/>
<dbReference type="PROSITE" id="PS51918">
    <property type="entry name" value="RADICAL_SAM"/>
    <property type="match status" value="1"/>
</dbReference>
<keyword evidence="3" id="KW-0949">S-adenosyl-L-methionine</keyword>
<dbReference type="GO" id="GO:0003824">
    <property type="term" value="F:catalytic activity"/>
    <property type="evidence" value="ECO:0007669"/>
    <property type="project" value="InterPro"/>
</dbReference>
<dbReference type="SUPFAM" id="SSF102114">
    <property type="entry name" value="Radical SAM enzymes"/>
    <property type="match status" value="1"/>
</dbReference>
<comment type="cofactor">
    <cofactor evidence="1">
        <name>[4Fe-4S] cluster</name>
        <dbReference type="ChEBI" id="CHEBI:49883"/>
    </cofactor>
</comment>
<dbReference type="InterPro" id="IPR007197">
    <property type="entry name" value="rSAM"/>
</dbReference>
<dbReference type="InterPro" id="IPR058240">
    <property type="entry name" value="rSAM_sf"/>
</dbReference>
<dbReference type="InterPro" id="IPR013785">
    <property type="entry name" value="Aldolase_TIM"/>
</dbReference>
<keyword evidence="2" id="KW-0004">4Fe-4S</keyword>
<sequence length="234" mass="27091">MRYGGILDLSTVDFPKKLCAVVFFVGCPFRCPYCQNYRLFEGGVEVTPEEIAKKIRENYLIEGVCLTGGEPLVQNLDELTKLIELLKEYGLAVKLDTNGYYPEKLRNLVDRLDYVAMDFKTVPEKYAEVTGKKDSFEKFLESLKILVDSGIDFEIRTTVVPTITDEDDLIRMGEILASYGVEKFVLQQFRNEDVYDPKFREITPYSKKFYFKVGRKLKEILKEVIVRFEGEHVL</sequence>
<dbReference type="STRING" id="572546.Arcpr_1285"/>
<protein>
    <submittedName>
        <fullName evidence="8">Anaerobic ribonucleoside-triphosphate reductase activating protein</fullName>
    </submittedName>
</protein>
<evidence type="ECO:0000313" key="8">
    <source>
        <dbReference type="EMBL" id="ADB58336.1"/>
    </source>
</evidence>
<dbReference type="PANTHER" id="PTHR30352">
    <property type="entry name" value="PYRUVATE FORMATE-LYASE-ACTIVATING ENZYME"/>
    <property type="match status" value="1"/>
</dbReference>
<dbReference type="GO" id="GO:0046872">
    <property type="term" value="F:metal ion binding"/>
    <property type="evidence" value="ECO:0007669"/>
    <property type="project" value="UniProtKB-KW"/>
</dbReference>
<evidence type="ECO:0000256" key="5">
    <source>
        <dbReference type="ARBA" id="ARBA00023004"/>
    </source>
</evidence>
<dbReference type="SFLD" id="SFLDS00029">
    <property type="entry name" value="Radical_SAM"/>
    <property type="match status" value="2"/>
</dbReference>
<feature type="domain" description="Radical SAM core" evidence="7">
    <location>
        <begin position="13"/>
        <end position="229"/>
    </location>
</feature>
<keyword evidence="6" id="KW-0411">Iron-sulfur</keyword>
<dbReference type="AlphaFoldDB" id="D2RDZ2"/>
<evidence type="ECO:0000256" key="4">
    <source>
        <dbReference type="ARBA" id="ARBA00022723"/>
    </source>
</evidence>
<dbReference type="HOGENOM" id="CLU_078147_2_1_2"/>